<proteinExistence type="predicted"/>
<dbReference type="InterPro" id="IPR019734">
    <property type="entry name" value="TPR_rpt"/>
</dbReference>
<dbReference type="Pfam" id="PF07719">
    <property type="entry name" value="TPR_2"/>
    <property type="match status" value="1"/>
</dbReference>
<evidence type="ECO:0000259" key="4">
    <source>
        <dbReference type="PROSITE" id="PS50280"/>
    </source>
</evidence>
<dbReference type="PROSITE" id="PS50293">
    <property type="entry name" value="TPR_REGION"/>
    <property type="match status" value="1"/>
</dbReference>
<dbReference type="Gene3D" id="1.25.40.10">
    <property type="entry name" value="Tetratricopeptide repeat domain"/>
    <property type="match status" value="1"/>
</dbReference>
<sequence length="487" mass="54301">MCALYRNRSLADLHLNRYDATVLDAFMSTTNGRDDTSKVKDAEAWFHRGRANYQLGHYADALKAFERVIILAPLDLEGYKELKKTKVRLLEQQEGAFDFAEMIGEVSNNGCYADRAGFTSRTEVRQTQDRGRGLFAAKDIRMGDLILCEKAFSAAHPDEHTPKSTLPVWLDSVQKAIDNPSQSKHLLGLYAGQPSTSLISAPVIDGNPVVDTFKVSKILDLNGFSYTVGRESQAYGTSATMTKTSPKSTGLWIHIANANHACLANAVRSFVGDMIILRAAEDINKGEEITISYQIPAPLLGERQKVLFGSWGFHCNCLLCTSEARFAVEMQTLAEHIETCMAFMGDRTLTDILAVDVELIAMAEIVAEDLEDVYAENLARRLPCLGMVDVWQWLSQTYCQKRNRSQLKRSATKILESYGYWTTVQGSHVSMDATHGIPMVGVVDGLIYLSIVAEGEQKIELSQEFKAWARKIYEIVNGNMMGFELKY</sequence>
<evidence type="ECO:0000256" key="3">
    <source>
        <dbReference type="PROSITE-ProRule" id="PRU00339"/>
    </source>
</evidence>
<gene>
    <name evidence="5" type="ORF">AWRI4620_LOCUS7245</name>
</gene>
<dbReference type="EMBL" id="CAINUL010000015">
    <property type="protein sequence ID" value="CAD0112990.1"/>
    <property type="molecule type" value="Genomic_DNA"/>
</dbReference>
<organism evidence="5 6">
    <name type="scientific">Aureobasidium uvarum</name>
    <dbReference type="NCBI Taxonomy" id="2773716"/>
    <lineage>
        <taxon>Eukaryota</taxon>
        <taxon>Fungi</taxon>
        <taxon>Dikarya</taxon>
        <taxon>Ascomycota</taxon>
        <taxon>Pezizomycotina</taxon>
        <taxon>Dothideomycetes</taxon>
        <taxon>Dothideomycetidae</taxon>
        <taxon>Dothideales</taxon>
        <taxon>Saccotheciaceae</taxon>
        <taxon>Aureobasidium</taxon>
    </lineage>
</organism>
<evidence type="ECO:0000313" key="6">
    <source>
        <dbReference type="Proteomes" id="UP000745764"/>
    </source>
</evidence>
<feature type="domain" description="SET" evidence="4">
    <location>
        <begin position="120"/>
        <end position="294"/>
    </location>
</feature>
<dbReference type="Gene3D" id="2.170.270.10">
    <property type="entry name" value="SET domain"/>
    <property type="match status" value="1"/>
</dbReference>
<feature type="repeat" description="TPR" evidence="3">
    <location>
        <begin position="42"/>
        <end position="75"/>
    </location>
</feature>
<dbReference type="SMART" id="SM00317">
    <property type="entry name" value="SET"/>
    <property type="match status" value="1"/>
</dbReference>
<keyword evidence="2 3" id="KW-0802">TPR repeat</keyword>
<dbReference type="InterPro" id="IPR053209">
    <property type="entry name" value="Gramillin-biosynth_MTr"/>
</dbReference>
<dbReference type="PROSITE" id="PS50280">
    <property type="entry name" value="SET"/>
    <property type="match status" value="1"/>
</dbReference>
<dbReference type="InterPro" id="IPR011990">
    <property type="entry name" value="TPR-like_helical_dom_sf"/>
</dbReference>
<dbReference type="SMART" id="SM00028">
    <property type="entry name" value="TPR"/>
    <property type="match status" value="1"/>
</dbReference>
<name>A0A9N8PVT3_9PEZI</name>
<dbReference type="Proteomes" id="UP000745764">
    <property type="component" value="Unassembled WGS sequence"/>
</dbReference>
<dbReference type="AlphaFoldDB" id="A0A9N8PVT3"/>
<evidence type="ECO:0000256" key="1">
    <source>
        <dbReference type="ARBA" id="ARBA00022737"/>
    </source>
</evidence>
<reference evidence="5" key="1">
    <citation type="submission" date="2020-06" db="EMBL/GenBank/DDBJ databases">
        <authorList>
            <person name="Onetto C."/>
        </authorList>
    </citation>
    <scope>NUCLEOTIDE SEQUENCE</scope>
</reference>
<dbReference type="InterPro" id="IPR046341">
    <property type="entry name" value="SET_dom_sf"/>
</dbReference>
<dbReference type="PANTHER" id="PTHR47643:SF2">
    <property type="entry name" value="TPR DOMAIN PROTEIN (AFU_ORTHOLOGUE AFUA_5G12710)"/>
    <property type="match status" value="1"/>
</dbReference>
<dbReference type="Pfam" id="PF00856">
    <property type="entry name" value="SET"/>
    <property type="match status" value="1"/>
</dbReference>
<dbReference type="InterPro" id="IPR001214">
    <property type="entry name" value="SET_dom"/>
</dbReference>
<evidence type="ECO:0000256" key="2">
    <source>
        <dbReference type="ARBA" id="ARBA00022803"/>
    </source>
</evidence>
<dbReference type="PANTHER" id="PTHR47643">
    <property type="entry name" value="TPR DOMAIN PROTEIN (AFU_ORTHOLOGUE AFUA_5G12710)"/>
    <property type="match status" value="1"/>
</dbReference>
<dbReference type="PROSITE" id="PS50005">
    <property type="entry name" value="TPR"/>
    <property type="match status" value="1"/>
</dbReference>
<protein>
    <recommendedName>
        <fullName evidence="4">SET domain-containing protein</fullName>
    </recommendedName>
</protein>
<dbReference type="SUPFAM" id="SSF48452">
    <property type="entry name" value="TPR-like"/>
    <property type="match status" value="1"/>
</dbReference>
<keyword evidence="1" id="KW-0677">Repeat</keyword>
<dbReference type="SUPFAM" id="SSF82199">
    <property type="entry name" value="SET domain"/>
    <property type="match status" value="1"/>
</dbReference>
<comment type="caution">
    <text evidence="5">The sequence shown here is derived from an EMBL/GenBank/DDBJ whole genome shotgun (WGS) entry which is preliminary data.</text>
</comment>
<evidence type="ECO:0000313" key="5">
    <source>
        <dbReference type="EMBL" id="CAD0112990.1"/>
    </source>
</evidence>
<dbReference type="InterPro" id="IPR013105">
    <property type="entry name" value="TPR_2"/>
</dbReference>
<dbReference type="OrthoDB" id="438641at2759"/>
<accession>A0A9N8PVT3</accession>
<keyword evidence="6" id="KW-1185">Reference proteome</keyword>